<name>A0A9E7N8M1_9EURY</name>
<feature type="domain" description="Xylose isomerase-like TIM barrel" evidence="1">
    <location>
        <begin position="22"/>
        <end position="243"/>
    </location>
</feature>
<evidence type="ECO:0000313" key="2">
    <source>
        <dbReference type="EMBL" id="UTF53717.1"/>
    </source>
</evidence>
<dbReference type="InterPro" id="IPR013022">
    <property type="entry name" value="Xyl_isomerase-like_TIM-brl"/>
</dbReference>
<dbReference type="PANTHER" id="PTHR12110:SF41">
    <property type="entry name" value="INOSOSE DEHYDRATASE"/>
    <property type="match status" value="1"/>
</dbReference>
<dbReference type="PANTHER" id="PTHR12110">
    <property type="entry name" value="HYDROXYPYRUVATE ISOMERASE"/>
    <property type="match status" value="1"/>
</dbReference>
<reference evidence="2" key="1">
    <citation type="submission" date="2022-06" db="EMBL/GenBank/DDBJ databases">
        <title>Diverse halophilic archaea isolated from saline environments.</title>
        <authorList>
            <person name="Cui H.-L."/>
        </authorList>
    </citation>
    <scope>NUCLEOTIDE SEQUENCE</scope>
    <source>
        <strain evidence="2">WLHS1</strain>
    </source>
</reference>
<protein>
    <submittedName>
        <fullName evidence="2">Sugar phosphate isomerase/epimerase</fullName>
    </submittedName>
</protein>
<dbReference type="InterPro" id="IPR036237">
    <property type="entry name" value="Xyl_isomerase-like_sf"/>
</dbReference>
<keyword evidence="2" id="KW-0413">Isomerase</keyword>
<accession>A0A9E7N8M1</accession>
<sequence length="249" mass="27188">MHTAVQLYSLRRLDRSLSEKLELVARTGLEGVELAGLGDADPTAIGEVLERTALEAMAAHVSVADLEADLEAAVRPSETVGCERIVVPWLDADSFRSRRVVEETAQRLATLGERLADEGYSCSYHNHTQEFFAIESDVDDQRDAFDVLADALAKTPVTLELDVGWAHAAGRDPVSLLERYGEQIPLVHLKDVDGDEPCALGAGSVPLEACVDAAREVGVEWLVYEHDDPSDPERALERDAETMVDLLGR</sequence>
<evidence type="ECO:0000313" key="3">
    <source>
        <dbReference type="Proteomes" id="UP001056855"/>
    </source>
</evidence>
<dbReference type="RefSeq" id="WP_254158239.1">
    <property type="nucleotide sequence ID" value="NZ_CP100355.1"/>
</dbReference>
<dbReference type="KEGG" id="sawl:NGM29_00025"/>
<gene>
    <name evidence="2" type="ORF">NGM29_00025</name>
</gene>
<dbReference type="InterPro" id="IPR050312">
    <property type="entry name" value="IolE/XylAMocC-like"/>
</dbReference>
<dbReference type="SUPFAM" id="SSF51658">
    <property type="entry name" value="Xylose isomerase-like"/>
    <property type="match status" value="1"/>
</dbReference>
<dbReference type="Gene3D" id="3.20.20.150">
    <property type="entry name" value="Divalent-metal-dependent TIM barrel enzymes"/>
    <property type="match status" value="1"/>
</dbReference>
<dbReference type="Proteomes" id="UP001056855">
    <property type="component" value="Chromosome"/>
</dbReference>
<proteinExistence type="predicted"/>
<dbReference type="EMBL" id="CP100355">
    <property type="protein sequence ID" value="UTF53717.1"/>
    <property type="molecule type" value="Genomic_DNA"/>
</dbReference>
<evidence type="ECO:0000259" key="1">
    <source>
        <dbReference type="Pfam" id="PF01261"/>
    </source>
</evidence>
<organism evidence="2 3">
    <name type="scientific">Natronosalvus rutilus</name>
    <dbReference type="NCBI Taxonomy" id="2953753"/>
    <lineage>
        <taxon>Archaea</taxon>
        <taxon>Methanobacteriati</taxon>
        <taxon>Methanobacteriota</taxon>
        <taxon>Stenosarchaea group</taxon>
        <taxon>Halobacteria</taxon>
        <taxon>Halobacteriales</taxon>
        <taxon>Natrialbaceae</taxon>
        <taxon>Natronosalvus</taxon>
    </lineage>
</organism>
<keyword evidence="3" id="KW-1185">Reference proteome</keyword>
<dbReference type="AlphaFoldDB" id="A0A9E7N8M1"/>
<dbReference type="GeneID" id="73288385"/>
<dbReference type="Pfam" id="PF01261">
    <property type="entry name" value="AP_endonuc_2"/>
    <property type="match status" value="1"/>
</dbReference>
<dbReference type="GO" id="GO:0016853">
    <property type="term" value="F:isomerase activity"/>
    <property type="evidence" value="ECO:0007669"/>
    <property type="project" value="UniProtKB-KW"/>
</dbReference>